<evidence type="ECO:0008006" key="3">
    <source>
        <dbReference type="Google" id="ProtNLM"/>
    </source>
</evidence>
<keyword evidence="1" id="KW-0472">Membrane</keyword>
<feature type="transmembrane region" description="Helical" evidence="1">
    <location>
        <begin position="29"/>
        <end position="48"/>
    </location>
</feature>
<keyword evidence="1" id="KW-0812">Transmembrane</keyword>
<organism evidence="2">
    <name type="scientific">Thiomonas intermedia (strain K12)</name>
    <name type="common">Thiobacillus intermedius</name>
    <dbReference type="NCBI Taxonomy" id="75379"/>
    <lineage>
        <taxon>Bacteria</taxon>
        <taxon>Pseudomonadati</taxon>
        <taxon>Pseudomonadota</taxon>
        <taxon>Betaproteobacteria</taxon>
        <taxon>Burkholderiales</taxon>
        <taxon>Thiomonas</taxon>
    </lineage>
</organism>
<proteinExistence type="predicted"/>
<evidence type="ECO:0000313" key="2">
    <source>
        <dbReference type="EMBL" id="ADG30150.1"/>
    </source>
</evidence>
<dbReference type="KEGG" id="tin:Tint_0754"/>
<evidence type="ECO:0000256" key="1">
    <source>
        <dbReference type="SAM" id="Phobius"/>
    </source>
</evidence>
<keyword evidence="1" id="KW-1133">Transmembrane helix</keyword>
<reference evidence="2" key="1">
    <citation type="submission" date="2010-04" db="EMBL/GenBank/DDBJ databases">
        <title>Complete sequence of Thiomonas intermedia K12.</title>
        <authorList>
            <consortium name="US DOE Joint Genome Institute"/>
            <person name="Lucas S."/>
            <person name="Copeland A."/>
            <person name="Lapidus A."/>
            <person name="Cheng J.-F."/>
            <person name="Bruce D."/>
            <person name="Goodwin L."/>
            <person name="Pitluck S."/>
            <person name="Davenport K."/>
            <person name="Detter J.C."/>
            <person name="Han C."/>
            <person name="Tapia R."/>
            <person name="Land M."/>
            <person name="Hauser L."/>
            <person name="Kyrpides N."/>
            <person name="Ovchinnikova G."/>
            <person name="Kerfeld C.A."/>
            <person name="Cannon G.C."/>
            <person name="Heinhorst S."/>
            <person name="Woyke T."/>
        </authorList>
    </citation>
    <scope>NUCLEOTIDE SEQUENCE [LARGE SCALE GENOMIC DNA]</scope>
    <source>
        <strain evidence="2">K12</strain>
    </source>
</reference>
<sequence>MDRLAALADILPPLPPAPLPPAPWWQTPLPWLALVVVLAVCVWVLLGWRRGRVWRLLRAQARAVLQRETQGPQTPQLTTELTTQLATHLAAQLRLALPEAGWPQPLRTAFDALRFAPASAEAPITLKAAAQTLETAATQALRAAWWGRARAHAAFVHSLQHVALKAVQ</sequence>
<dbReference type="BioCyc" id="TINT75379:TINT_RS03775-MONOMER"/>
<dbReference type="STRING" id="75379.Tint_0754"/>
<dbReference type="AlphaFoldDB" id="D5X6M3"/>
<accession>D5X6M3</accession>
<dbReference type="HOGENOM" id="CLU_1585717_0_0_4"/>
<gene>
    <name evidence="2" type="ordered locus">Tint_0754</name>
</gene>
<protein>
    <recommendedName>
        <fullName evidence="3">DUF4381 domain-containing protein</fullName>
    </recommendedName>
</protein>
<name>D5X6M3_THIK1</name>
<dbReference type="EMBL" id="CP002021">
    <property type="protein sequence ID" value="ADG30150.1"/>
    <property type="molecule type" value="Genomic_DNA"/>
</dbReference>